<sequence>MRRMALFIEESLFGGIRGMVNIVVGFAPLEPAEFVIIKIQQIAGEMQT</sequence>
<proteinExistence type="predicted"/>
<reference evidence="1" key="1">
    <citation type="journal article" date="2015" name="Proc. Natl. Acad. Sci. U.S.A.">
        <title>Networks of energetic and metabolic interactions define dynamics in microbial communities.</title>
        <authorList>
            <person name="Embree M."/>
            <person name="Liu J.K."/>
            <person name="Al-Bassam M.M."/>
            <person name="Zengler K."/>
        </authorList>
    </citation>
    <scope>NUCLEOTIDE SEQUENCE</scope>
</reference>
<organism evidence="1">
    <name type="scientific">hydrocarbon metagenome</name>
    <dbReference type="NCBI Taxonomy" id="938273"/>
    <lineage>
        <taxon>unclassified sequences</taxon>
        <taxon>metagenomes</taxon>
        <taxon>ecological metagenomes</taxon>
    </lineage>
</organism>
<name>A0A0W8FGS1_9ZZZZ</name>
<accession>A0A0W8FGS1</accession>
<protein>
    <submittedName>
        <fullName evidence="1">Phage tail sheath protein fi</fullName>
    </submittedName>
</protein>
<comment type="caution">
    <text evidence="1">The sequence shown here is derived from an EMBL/GenBank/DDBJ whole genome shotgun (WGS) entry which is preliminary data.</text>
</comment>
<dbReference type="EMBL" id="LNQE01001232">
    <property type="protein sequence ID" value="KUG20057.1"/>
    <property type="molecule type" value="Genomic_DNA"/>
</dbReference>
<dbReference type="AlphaFoldDB" id="A0A0W8FGS1"/>
<gene>
    <name evidence="1" type="ORF">ASZ90_010227</name>
</gene>
<evidence type="ECO:0000313" key="1">
    <source>
        <dbReference type="EMBL" id="KUG20057.1"/>
    </source>
</evidence>